<evidence type="ECO:0000313" key="2">
    <source>
        <dbReference type="Proteomes" id="UP000494106"/>
    </source>
</evidence>
<dbReference type="OrthoDB" id="7442179at2759"/>
<accession>A0A8S1BRA7</accession>
<gene>
    <name evidence="1" type="ORF">APLA_LOCUS18171</name>
</gene>
<organism evidence="1 2">
    <name type="scientific">Arctia plantaginis</name>
    <name type="common">Wood tiger moth</name>
    <name type="synonym">Phalaena plantaginis</name>
    <dbReference type="NCBI Taxonomy" id="874455"/>
    <lineage>
        <taxon>Eukaryota</taxon>
        <taxon>Metazoa</taxon>
        <taxon>Ecdysozoa</taxon>
        <taxon>Arthropoda</taxon>
        <taxon>Hexapoda</taxon>
        <taxon>Insecta</taxon>
        <taxon>Pterygota</taxon>
        <taxon>Neoptera</taxon>
        <taxon>Endopterygota</taxon>
        <taxon>Lepidoptera</taxon>
        <taxon>Glossata</taxon>
        <taxon>Ditrysia</taxon>
        <taxon>Noctuoidea</taxon>
        <taxon>Erebidae</taxon>
        <taxon>Arctiinae</taxon>
        <taxon>Arctia</taxon>
    </lineage>
</organism>
<dbReference type="EMBL" id="CADEBC010000858">
    <property type="protein sequence ID" value="CAB3261794.1"/>
    <property type="molecule type" value="Genomic_DNA"/>
</dbReference>
<evidence type="ECO:0000313" key="1">
    <source>
        <dbReference type="EMBL" id="CAB3261794.1"/>
    </source>
</evidence>
<proteinExistence type="predicted"/>
<dbReference type="AlphaFoldDB" id="A0A8S1BRA7"/>
<name>A0A8S1BRA7_ARCPL</name>
<keyword evidence="2" id="KW-1185">Reference proteome</keyword>
<comment type="caution">
    <text evidence="1">The sequence shown here is derived from an EMBL/GenBank/DDBJ whole genome shotgun (WGS) entry which is preliminary data.</text>
</comment>
<sequence>MFIRSLNYDNCRLYYVVSIKRPCVKSPRILPLFASLTCSQKETAEFHALSLRTIAAIRLFERENSPLRWPATRSRLCSTHAGHSASVWRAVSHGLAIAVVAPRRWLLADQTQVISETSLPSDHLRQSV</sequence>
<dbReference type="Proteomes" id="UP000494106">
    <property type="component" value="Unassembled WGS sequence"/>
</dbReference>
<reference evidence="1 2" key="1">
    <citation type="submission" date="2020-04" db="EMBL/GenBank/DDBJ databases">
        <authorList>
            <person name="Wallbank WR R."/>
            <person name="Pardo Diaz C."/>
            <person name="Kozak K."/>
            <person name="Martin S."/>
            <person name="Jiggins C."/>
            <person name="Moest M."/>
            <person name="Warren A I."/>
            <person name="Byers J.R.P. K."/>
            <person name="Montejo-Kovacevich G."/>
            <person name="Yen C E."/>
        </authorList>
    </citation>
    <scope>NUCLEOTIDE SEQUENCE [LARGE SCALE GENOMIC DNA]</scope>
</reference>
<protein>
    <submittedName>
        <fullName evidence="1">Uncharacterized protein</fullName>
    </submittedName>
</protein>